<reference evidence="6 7" key="1">
    <citation type="submission" date="2022-12" db="EMBL/GenBank/DDBJ databases">
        <title>Two new species, Stenotrophomonas aracearum and Stenotrophomonas oahuensis, isolated from Anthurium (Araceae family) in Hawaii.</title>
        <authorList>
            <person name="Chunag S.C."/>
            <person name="Dobhal S."/>
            <person name="Alvarez A."/>
            <person name="Arif M."/>
        </authorList>
    </citation>
    <scope>NUCLEOTIDE SEQUENCE [LARGE SCALE GENOMIC DNA]</scope>
    <source>
        <strain evidence="6 7">A5586</strain>
    </source>
</reference>
<keyword evidence="7" id="KW-1185">Reference proteome</keyword>
<evidence type="ECO:0000256" key="2">
    <source>
        <dbReference type="ARBA" id="ARBA00008156"/>
    </source>
</evidence>
<dbReference type="SUPFAM" id="SSF50998">
    <property type="entry name" value="Quinoprotein alcohol dehydrogenase-like"/>
    <property type="match status" value="1"/>
</dbReference>
<dbReference type="InterPro" id="IPR002372">
    <property type="entry name" value="PQQ_rpt_dom"/>
</dbReference>
<accession>A0ABY9YNT6</accession>
<dbReference type="SMART" id="SM00564">
    <property type="entry name" value="PQQ"/>
    <property type="match status" value="5"/>
</dbReference>
<evidence type="ECO:0000256" key="3">
    <source>
        <dbReference type="ARBA" id="ARBA00023002"/>
    </source>
</evidence>
<dbReference type="InterPro" id="IPR011047">
    <property type="entry name" value="Quinoprotein_ADH-like_sf"/>
</dbReference>
<protein>
    <submittedName>
        <fullName evidence="6">PQQ-binding-like beta-propeller repeat protein</fullName>
    </submittedName>
</protein>
<dbReference type="InterPro" id="IPR018391">
    <property type="entry name" value="PQQ_b-propeller_rpt"/>
</dbReference>
<evidence type="ECO:0000259" key="5">
    <source>
        <dbReference type="Pfam" id="PF01011"/>
    </source>
</evidence>
<keyword evidence="3" id="KW-0560">Oxidoreductase</keyword>
<evidence type="ECO:0000256" key="1">
    <source>
        <dbReference type="ARBA" id="ARBA00001931"/>
    </source>
</evidence>
<comment type="cofactor">
    <cofactor evidence="1">
        <name>pyrroloquinoline quinone</name>
        <dbReference type="ChEBI" id="CHEBI:58442"/>
    </cofactor>
</comment>
<keyword evidence="4" id="KW-1133">Transmembrane helix</keyword>
<feature type="transmembrane region" description="Helical" evidence="4">
    <location>
        <begin position="20"/>
        <end position="42"/>
    </location>
</feature>
<dbReference type="Gene3D" id="2.140.10.10">
    <property type="entry name" value="Quinoprotein alcohol dehydrogenase-like superfamily"/>
    <property type="match status" value="1"/>
</dbReference>
<organism evidence="6 7">
    <name type="scientific">Stenotrophomonas oahuensis</name>
    <dbReference type="NCBI Taxonomy" id="3003271"/>
    <lineage>
        <taxon>Bacteria</taxon>
        <taxon>Pseudomonadati</taxon>
        <taxon>Pseudomonadota</taxon>
        <taxon>Gammaproteobacteria</taxon>
        <taxon>Lysobacterales</taxon>
        <taxon>Lysobacteraceae</taxon>
        <taxon>Stenotrophomonas</taxon>
    </lineage>
</organism>
<feature type="transmembrane region" description="Helical" evidence="4">
    <location>
        <begin position="130"/>
        <end position="148"/>
    </location>
</feature>
<gene>
    <name evidence="6" type="ORF">PDM29_19995</name>
</gene>
<feature type="transmembrane region" description="Helical" evidence="4">
    <location>
        <begin position="100"/>
        <end position="118"/>
    </location>
</feature>
<comment type="similarity">
    <text evidence="2">Belongs to the bacterial PQQ dehydrogenase family.</text>
</comment>
<name>A0ABY9YNT6_9GAMM</name>
<feature type="transmembrane region" description="Helical" evidence="4">
    <location>
        <begin position="48"/>
        <end position="65"/>
    </location>
</feature>
<dbReference type="CDD" id="cd10280">
    <property type="entry name" value="PQQ_mGDH"/>
    <property type="match status" value="1"/>
</dbReference>
<dbReference type="Pfam" id="PF01011">
    <property type="entry name" value="PQQ"/>
    <property type="match status" value="1"/>
</dbReference>
<dbReference type="Proteomes" id="UP001302072">
    <property type="component" value="Chromosome"/>
</dbReference>
<dbReference type="PANTHER" id="PTHR32303:SF4">
    <property type="entry name" value="QUINOPROTEIN GLUCOSE DEHYDROGENASE"/>
    <property type="match status" value="1"/>
</dbReference>
<evidence type="ECO:0000256" key="4">
    <source>
        <dbReference type="SAM" id="Phobius"/>
    </source>
</evidence>
<feature type="transmembrane region" description="Helical" evidence="4">
    <location>
        <begin position="70"/>
        <end position="88"/>
    </location>
</feature>
<sequence>MSAAPPSETSRTPAPRHPLVTVLSLLFILLGLVLGSLGIWLFQLGGSAYYVLAGAGLLVSGVLLWTNSSLGAWLFFFVFIATFFWTVWESGSDYWRWLPRIGTFAVLAFVLALLLPTLRNPVPRRASRTAAGVLGLGLLLLVGLAFASHGGTSGDKAFPEAAPSAGLAPTREVSAQPADDPAAADWTAWGRSNAGTRYSPLQQITPENVAQLAPAWEFRTGDRPRRRWGAETTPLKVGDTLYLCSARNQLIALDATTGTLRWRFDPKVRDTAIPSTTACRGVAYYEVPAAPQVDPLLSDVAADLAVPVALPAEDGGVVSTSSRAPCAARIIEGTLDGRLVAVDAASGRPCAQFGNNGQVDITLGMGEVVPGQVAIIAPPTIARGLIITGHQGLQRADGSAPSGVIQAFDAQSGKLRWAWDLGDPERTTRPSQGKTYTPGTPRLLTTATSDEQLGLVYLPLGDAVAAEGNARMATSLVALDTTTGKPVWTLQALPGDAWNDDLVAQASLVDFPTAAGKVPALVLPTRQGDLYVLDRRTGQRLDPPAAAVPASVSGERKRTHTLDERDMWGLTPLDQLVCRIQFRRAAQPGAHTRIAYPGQHGGVDWGGVAVDPRHGVIVSNYTDLPDYLRKGSHADSGLAGWLSGAPFSGAGVQAAAGDGWRSNAGWRLLFTGLSCKQPPYGGLRAVELRSGAVLWERPFGSARGLGPFGLRSHLPIEIGAPNAGGAVVTAGGLIFIAAANDDLLRAIDLKTGKELWRTTLPAGGQATPMVYQQGGRQYVVIVAAGHHAMGTPRGDYVMAYALPQ</sequence>
<evidence type="ECO:0000313" key="7">
    <source>
        <dbReference type="Proteomes" id="UP001302072"/>
    </source>
</evidence>
<evidence type="ECO:0000313" key="6">
    <source>
        <dbReference type="EMBL" id="WNH52572.1"/>
    </source>
</evidence>
<keyword evidence="4" id="KW-0472">Membrane</keyword>
<dbReference type="PANTHER" id="PTHR32303">
    <property type="entry name" value="QUINOPROTEIN ALCOHOL DEHYDROGENASE (CYTOCHROME C)"/>
    <property type="match status" value="1"/>
</dbReference>
<proteinExistence type="inferred from homology"/>
<dbReference type="RefSeq" id="WP_311191765.1">
    <property type="nucleotide sequence ID" value="NZ_CP115541.1"/>
</dbReference>
<feature type="domain" description="Pyrrolo-quinoline quinone repeat" evidence="5">
    <location>
        <begin position="186"/>
        <end position="779"/>
    </location>
</feature>
<keyword evidence="4" id="KW-0812">Transmembrane</keyword>
<dbReference type="EMBL" id="CP115541">
    <property type="protein sequence ID" value="WNH52572.1"/>
    <property type="molecule type" value="Genomic_DNA"/>
</dbReference>
<dbReference type="InterPro" id="IPR017511">
    <property type="entry name" value="PQQ_mDH"/>
</dbReference>